<dbReference type="InterPro" id="IPR036908">
    <property type="entry name" value="RlpA-like_sf"/>
</dbReference>
<dbReference type="CDD" id="cd22191">
    <property type="entry name" value="DPBB_RlpA_EXP_N-like"/>
    <property type="match status" value="1"/>
</dbReference>
<accession>A0A4Y7T9D8</accession>
<dbReference type="PANTHER" id="PTHR31836:SF25">
    <property type="entry name" value="RLPA-LIKE PROTEIN DOUBLE-PSI BETA-BARREL DOMAIN-CONTAINING PROTEIN"/>
    <property type="match status" value="1"/>
</dbReference>
<dbReference type="STRING" id="71717.A0A4Y7T9D8"/>
<dbReference type="PANTHER" id="PTHR31836">
    <property type="match status" value="1"/>
</dbReference>
<dbReference type="EMBL" id="QPFP01000022">
    <property type="protein sequence ID" value="TEB30574.1"/>
    <property type="molecule type" value="Genomic_DNA"/>
</dbReference>
<keyword evidence="1 2" id="KW-0732">Signal</keyword>
<gene>
    <name evidence="3" type="ORF">FA13DRAFT_521147</name>
</gene>
<comment type="caution">
    <text evidence="3">The sequence shown here is derived from an EMBL/GenBank/DDBJ whole genome shotgun (WGS) entry which is preliminary data.</text>
</comment>
<feature type="chain" id="PRO_5021498351" evidence="2">
    <location>
        <begin position="25"/>
        <end position="153"/>
    </location>
</feature>
<dbReference type="Gene3D" id="2.40.40.10">
    <property type="entry name" value="RlpA-like domain"/>
    <property type="match status" value="1"/>
</dbReference>
<dbReference type="InterPro" id="IPR051477">
    <property type="entry name" value="Expansin_CellWall"/>
</dbReference>
<sequence>MTSRIVSFIAWLCLLAALCMTVVASPVPIDAANSTVTHTEEGRDLEKRVTRTGRATWFHAGLGNCGRRHTDSAPVVAMGKAFYDRNKGSNCGQWVEIINAKTRKKAYGQVWDSCPSCSDSQLDLSPSLFRQFATLEQGVFTAEWHFMAKGWNP</sequence>
<dbReference type="SUPFAM" id="SSF50685">
    <property type="entry name" value="Barwin-like endoglucanases"/>
    <property type="match status" value="1"/>
</dbReference>
<evidence type="ECO:0000313" key="4">
    <source>
        <dbReference type="Proteomes" id="UP000298030"/>
    </source>
</evidence>
<name>A0A4Y7T9D8_COPMI</name>
<evidence type="ECO:0000313" key="3">
    <source>
        <dbReference type="EMBL" id="TEB30574.1"/>
    </source>
</evidence>
<organism evidence="3 4">
    <name type="scientific">Coprinellus micaceus</name>
    <name type="common">Glistening ink-cap mushroom</name>
    <name type="synonym">Coprinus micaceus</name>
    <dbReference type="NCBI Taxonomy" id="71717"/>
    <lineage>
        <taxon>Eukaryota</taxon>
        <taxon>Fungi</taxon>
        <taxon>Dikarya</taxon>
        <taxon>Basidiomycota</taxon>
        <taxon>Agaricomycotina</taxon>
        <taxon>Agaricomycetes</taxon>
        <taxon>Agaricomycetidae</taxon>
        <taxon>Agaricales</taxon>
        <taxon>Agaricineae</taxon>
        <taxon>Psathyrellaceae</taxon>
        <taxon>Coprinellus</taxon>
    </lineage>
</organism>
<keyword evidence="4" id="KW-1185">Reference proteome</keyword>
<dbReference type="AlphaFoldDB" id="A0A4Y7T9D8"/>
<dbReference type="Proteomes" id="UP000298030">
    <property type="component" value="Unassembled WGS sequence"/>
</dbReference>
<proteinExistence type="predicted"/>
<dbReference type="OrthoDB" id="406505at2759"/>
<protein>
    <submittedName>
        <fullName evidence="3">Expansin family protein</fullName>
    </submittedName>
</protein>
<feature type="signal peptide" evidence="2">
    <location>
        <begin position="1"/>
        <end position="24"/>
    </location>
</feature>
<reference evidence="3 4" key="1">
    <citation type="journal article" date="2019" name="Nat. Ecol. Evol.">
        <title>Megaphylogeny resolves global patterns of mushroom evolution.</title>
        <authorList>
            <person name="Varga T."/>
            <person name="Krizsan K."/>
            <person name="Foldi C."/>
            <person name="Dima B."/>
            <person name="Sanchez-Garcia M."/>
            <person name="Sanchez-Ramirez S."/>
            <person name="Szollosi G.J."/>
            <person name="Szarkandi J.G."/>
            <person name="Papp V."/>
            <person name="Albert L."/>
            <person name="Andreopoulos W."/>
            <person name="Angelini C."/>
            <person name="Antonin V."/>
            <person name="Barry K.W."/>
            <person name="Bougher N.L."/>
            <person name="Buchanan P."/>
            <person name="Buyck B."/>
            <person name="Bense V."/>
            <person name="Catcheside P."/>
            <person name="Chovatia M."/>
            <person name="Cooper J."/>
            <person name="Damon W."/>
            <person name="Desjardin D."/>
            <person name="Finy P."/>
            <person name="Geml J."/>
            <person name="Haridas S."/>
            <person name="Hughes K."/>
            <person name="Justo A."/>
            <person name="Karasinski D."/>
            <person name="Kautmanova I."/>
            <person name="Kiss B."/>
            <person name="Kocsube S."/>
            <person name="Kotiranta H."/>
            <person name="LaButti K.M."/>
            <person name="Lechner B.E."/>
            <person name="Liimatainen K."/>
            <person name="Lipzen A."/>
            <person name="Lukacs Z."/>
            <person name="Mihaltcheva S."/>
            <person name="Morgado L.N."/>
            <person name="Niskanen T."/>
            <person name="Noordeloos M.E."/>
            <person name="Ohm R.A."/>
            <person name="Ortiz-Santana B."/>
            <person name="Ovrebo C."/>
            <person name="Racz N."/>
            <person name="Riley R."/>
            <person name="Savchenko A."/>
            <person name="Shiryaev A."/>
            <person name="Soop K."/>
            <person name="Spirin V."/>
            <person name="Szebenyi C."/>
            <person name="Tomsovsky M."/>
            <person name="Tulloss R.E."/>
            <person name="Uehling J."/>
            <person name="Grigoriev I.V."/>
            <person name="Vagvolgyi C."/>
            <person name="Papp T."/>
            <person name="Martin F.M."/>
            <person name="Miettinen O."/>
            <person name="Hibbett D.S."/>
            <person name="Nagy L.G."/>
        </authorList>
    </citation>
    <scope>NUCLEOTIDE SEQUENCE [LARGE SCALE GENOMIC DNA]</scope>
    <source>
        <strain evidence="3 4">FP101781</strain>
    </source>
</reference>
<evidence type="ECO:0000256" key="2">
    <source>
        <dbReference type="SAM" id="SignalP"/>
    </source>
</evidence>
<evidence type="ECO:0000256" key="1">
    <source>
        <dbReference type="ARBA" id="ARBA00022729"/>
    </source>
</evidence>